<dbReference type="Proteomes" id="UP001197247">
    <property type="component" value="Unassembled WGS sequence"/>
</dbReference>
<sequence length="907" mass="99025">MVGKLFTWVDVDARLADAAGEQAWPHWLSEVDAWWDGVDLSVLPGTPQNEVRDWLDGQFGLGSVVTGGDGLELVLDRPRGYASQMLPVRLVETAESEAGARAVASQRRPSLTERRVTSALAEHLIRPADAQFDGDTQVMAFHSFKGGVGRTLHAVALADLMASKGQHVLLVDADLEAPGITWMYQAEGHPCDIAYEDVLALLHSTQRGDPAEAVGIVAGYLPNQSVSHYPGSGRVTVLPATRRTRLGPPRIGPSDLLTEDRSPYFLTEALAALAVAAGADMVIVDLRAGASELAAPVLLDPRVVRIFVTTVSSQSLQGTDAMIRQLGAMAPAAAGTDPTPGAIITQYRLDVHHAQATRAQNTLSTALSSAIALIGPDTGEDEELGIDEQVLTQPLLSPCREELLALPQGWDAVTEVIRRCGLPGLLEEFEPATVLPPPPIELPSVRIDAAPLAPVITLDDRRRRLEETSRPLVFAERRGMDSGLGFLTTEPVRRLIADHSTDLPVAVVVGAKGAGKTFTFARMCTAGSWQAFAETNDQRAERSAVVVPVLDPANIAEPQAGLSSPQELRDRMTNGVGVTADTIRDHLNGALRGERSDDPEFWRSTWLECLAWAAGASKDEPAEDFLLRRSLDPSAACIFVLDGLEDWLEAVDDEPKRVALRTLLIEVPAWLRRLRSRGVGLVVFVRRDLARAAIRQNQGQFFDRYAPYELRWDTEDALRLALWLALKGSAVPHLPTPVSDLGYDQIVHSLLPLWGAKLGSDRSREASTERWVPAALADFNTQIQARDVVRFVCEAAKASIGDERWPDRVLTPSAMRRALVECSQAKVDEIDQENPRLGKLLRHMGTRSDTVRMPFEAEDLDLTTDDVEALTQWGALARDPDGLFRMPEIYRHALGFRTKGRARVIRS</sequence>
<proteinExistence type="predicted"/>
<evidence type="ECO:0000256" key="1">
    <source>
        <dbReference type="ARBA" id="ARBA00022741"/>
    </source>
</evidence>
<dbReference type="SUPFAM" id="SSF52540">
    <property type="entry name" value="P-loop containing nucleoside triphosphate hydrolases"/>
    <property type="match status" value="1"/>
</dbReference>
<evidence type="ECO:0000313" key="4">
    <source>
        <dbReference type="EMBL" id="MBT0771895.1"/>
    </source>
</evidence>
<evidence type="ECO:0000313" key="5">
    <source>
        <dbReference type="Proteomes" id="UP001197247"/>
    </source>
</evidence>
<dbReference type="PANTHER" id="PTHR43384">
    <property type="entry name" value="SEPTUM SITE-DETERMINING PROTEIN MIND HOMOLOG, CHLOROPLASTIC-RELATED"/>
    <property type="match status" value="1"/>
</dbReference>
<dbReference type="EMBL" id="JAHBAY010000010">
    <property type="protein sequence ID" value="MBT0771895.1"/>
    <property type="molecule type" value="Genomic_DNA"/>
</dbReference>
<keyword evidence="1" id="KW-0547">Nucleotide-binding</keyword>
<dbReference type="PANTHER" id="PTHR43384:SF6">
    <property type="entry name" value="SEPTUM SITE-DETERMINING PROTEIN MIND HOMOLOG, CHLOROPLASTIC"/>
    <property type="match status" value="1"/>
</dbReference>
<keyword evidence="5" id="KW-1185">Reference proteome</keyword>
<gene>
    <name evidence="4" type="ORF">KIH74_23340</name>
</gene>
<name>A0ABS5TLL3_9ACTN</name>
<feature type="domain" description="AAA" evidence="3">
    <location>
        <begin position="137"/>
        <end position="175"/>
    </location>
</feature>
<dbReference type="InterPro" id="IPR025669">
    <property type="entry name" value="AAA_dom"/>
</dbReference>
<evidence type="ECO:0000259" key="3">
    <source>
        <dbReference type="Pfam" id="PF13614"/>
    </source>
</evidence>
<accession>A0ABS5TLL3</accession>
<protein>
    <submittedName>
        <fullName evidence="4">AAA family ATPase</fullName>
    </submittedName>
</protein>
<organism evidence="4 5">
    <name type="scientific">Kineosporia corallincola</name>
    <dbReference type="NCBI Taxonomy" id="2835133"/>
    <lineage>
        <taxon>Bacteria</taxon>
        <taxon>Bacillati</taxon>
        <taxon>Actinomycetota</taxon>
        <taxon>Actinomycetes</taxon>
        <taxon>Kineosporiales</taxon>
        <taxon>Kineosporiaceae</taxon>
        <taxon>Kineosporia</taxon>
    </lineage>
</organism>
<dbReference type="InterPro" id="IPR027417">
    <property type="entry name" value="P-loop_NTPase"/>
</dbReference>
<dbReference type="Gene3D" id="3.40.50.300">
    <property type="entry name" value="P-loop containing nucleotide triphosphate hydrolases"/>
    <property type="match status" value="1"/>
</dbReference>
<keyword evidence="2" id="KW-0067">ATP-binding</keyword>
<dbReference type="NCBIfam" id="NF047398">
    <property type="entry name" value="AAA_KGGVGR"/>
    <property type="match status" value="1"/>
</dbReference>
<evidence type="ECO:0000256" key="2">
    <source>
        <dbReference type="ARBA" id="ARBA00022840"/>
    </source>
</evidence>
<dbReference type="Pfam" id="PF13614">
    <property type="entry name" value="AAA_31"/>
    <property type="match status" value="1"/>
</dbReference>
<dbReference type="InterPro" id="IPR050625">
    <property type="entry name" value="ParA/MinD_ATPase"/>
</dbReference>
<comment type="caution">
    <text evidence="4">The sequence shown here is derived from an EMBL/GenBank/DDBJ whole genome shotgun (WGS) entry which is preliminary data.</text>
</comment>
<reference evidence="4 5" key="1">
    <citation type="submission" date="2021-05" db="EMBL/GenBank/DDBJ databases">
        <title>Kineosporia and Streptomyces sp. nov. two new marine actinobacteria isolated from Coral.</title>
        <authorList>
            <person name="Buangrab K."/>
            <person name="Sutthacheep M."/>
            <person name="Yeemin T."/>
            <person name="Harunari E."/>
            <person name="Igarashi Y."/>
            <person name="Kanchanasin P."/>
            <person name="Tanasupawat S."/>
            <person name="Phongsopitanun W."/>
        </authorList>
    </citation>
    <scope>NUCLEOTIDE SEQUENCE [LARGE SCALE GENOMIC DNA]</scope>
    <source>
        <strain evidence="4 5">J2-2</strain>
    </source>
</reference>
<dbReference type="RefSeq" id="WP_214158261.1">
    <property type="nucleotide sequence ID" value="NZ_JAHBAY010000010.1"/>
</dbReference>